<evidence type="ECO:0000256" key="10">
    <source>
        <dbReference type="ARBA" id="ARBA00023136"/>
    </source>
</evidence>
<feature type="region of interest" description="Disordered" evidence="18">
    <location>
        <begin position="150"/>
        <end position="185"/>
    </location>
</feature>
<proteinExistence type="predicted"/>
<evidence type="ECO:0000256" key="14">
    <source>
        <dbReference type="ARBA" id="ARBA00025707"/>
    </source>
</evidence>
<name>A0A0L0S822_ALLM3</name>
<evidence type="ECO:0000256" key="4">
    <source>
        <dbReference type="ARBA" id="ARBA00022516"/>
    </source>
</evidence>
<feature type="transmembrane region" description="Helical" evidence="19">
    <location>
        <begin position="94"/>
        <end position="114"/>
    </location>
</feature>
<keyword evidence="9" id="KW-0443">Lipid metabolism</keyword>
<evidence type="ECO:0000313" key="20">
    <source>
        <dbReference type="EMBL" id="KNE58565.1"/>
    </source>
</evidence>
<dbReference type="GO" id="GO:0071617">
    <property type="term" value="F:lysophospholipid acyltransferase activity"/>
    <property type="evidence" value="ECO:0007669"/>
    <property type="project" value="TreeGrafter"/>
</dbReference>
<dbReference type="GO" id="GO:0016020">
    <property type="term" value="C:membrane"/>
    <property type="evidence" value="ECO:0007669"/>
    <property type="project" value="UniProtKB-SubCell"/>
</dbReference>
<accession>A0A0L0S822</accession>
<dbReference type="EC" id="2.3.1.23" evidence="15"/>
<dbReference type="AlphaFoldDB" id="A0A0L0S822"/>
<feature type="transmembrane region" description="Helical" evidence="19">
    <location>
        <begin position="19"/>
        <end position="37"/>
    </location>
</feature>
<feature type="transmembrane region" description="Helical" evidence="19">
    <location>
        <begin position="49"/>
        <end position="74"/>
    </location>
</feature>
<keyword evidence="10 19" id="KW-0472">Membrane</keyword>
<dbReference type="STRING" id="578462.A0A0L0S822"/>
<dbReference type="GO" id="GO:0006656">
    <property type="term" value="P:phosphatidylcholine biosynthetic process"/>
    <property type="evidence" value="ECO:0007669"/>
    <property type="project" value="TreeGrafter"/>
</dbReference>
<dbReference type="InterPro" id="IPR049941">
    <property type="entry name" value="LPLAT_7/PORCN-like"/>
</dbReference>
<evidence type="ECO:0000256" key="8">
    <source>
        <dbReference type="ARBA" id="ARBA00022989"/>
    </source>
</evidence>
<keyword evidence="12" id="KW-1208">Phospholipid metabolism</keyword>
<dbReference type="EC" id="2.3.1.n6" evidence="16"/>
<dbReference type="GO" id="GO:0047184">
    <property type="term" value="F:1-acylglycerophosphocholine O-acyltransferase activity"/>
    <property type="evidence" value="ECO:0007669"/>
    <property type="project" value="UniProtKB-EC"/>
</dbReference>
<keyword evidence="6 19" id="KW-0812">Transmembrane</keyword>
<evidence type="ECO:0000256" key="15">
    <source>
        <dbReference type="ARBA" id="ARBA00026120"/>
    </source>
</evidence>
<organism evidence="20 21">
    <name type="scientific">Allomyces macrogynus (strain ATCC 38327)</name>
    <name type="common">Allomyces javanicus var. macrogynus</name>
    <dbReference type="NCBI Taxonomy" id="578462"/>
    <lineage>
        <taxon>Eukaryota</taxon>
        <taxon>Fungi</taxon>
        <taxon>Fungi incertae sedis</taxon>
        <taxon>Blastocladiomycota</taxon>
        <taxon>Blastocladiomycetes</taxon>
        <taxon>Blastocladiales</taxon>
        <taxon>Blastocladiaceae</taxon>
        <taxon>Allomyces</taxon>
    </lineage>
</organism>
<evidence type="ECO:0000256" key="11">
    <source>
        <dbReference type="ARBA" id="ARBA00023209"/>
    </source>
</evidence>
<comment type="pathway">
    <text evidence="3">Lipid metabolism.</text>
</comment>
<reference evidence="21" key="2">
    <citation type="submission" date="2009-11" db="EMBL/GenBank/DDBJ databases">
        <title>The Genome Sequence of Allomyces macrogynus strain ATCC 38327.</title>
        <authorList>
            <consortium name="The Broad Institute Genome Sequencing Platform"/>
            <person name="Russ C."/>
            <person name="Cuomo C."/>
            <person name="Shea T."/>
            <person name="Young S.K."/>
            <person name="Zeng Q."/>
            <person name="Koehrsen M."/>
            <person name="Haas B."/>
            <person name="Borodovsky M."/>
            <person name="Guigo R."/>
            <person name="Alvarado L."/>
            <person name="Berlin A."/>
            <person name="Borenstein D."/>
            <person name="Chen Z."/>
            <person name="Engels R."/>
            <person name="Freedman E."/>
            <person name="Gellesch M."/>
            <person name="Goldberg J."/>
            <person name="Griggs A."/>
            <person name="Gujja S."/>
            <person name="Heiman D."/>
            <person name="Hepburn T."/>
            <person name="Howarth C."/>
            <person name="Jen D."/>
            <person name="Larson L."/>
            <person name="Lewis B."/>
            <person name="Mehta T."/>
            <person name="Park D."/>
            <person name="Pearson M."/>
            <person name="Roberts A."/>
            <person name="Saif S."/>
            <person name="Shenoy N."/>
            <person name="Sisk P."/>
            <person name="Stolte C."/>
            <person name="Sykes S."/>
            <person name="Walk T."/>
            <person name="White J."/>
            <person name="Yandava C."/>
            <person name="Burger G."/>
            <person name="Gray M.W."/>
            <person name="Holland P.W.H."/>
            <person name="King N."/>
            <person name="Lang F.B.F."/>
            <person name="Roger A.J."/>
            <person name="Ruiz-Trillo I."/>
            <person name="Lander E."/>
            <person name="Nusbaum C."/>
        </authorList>
    </citation>
    <scope>NUCLEOTIDE SEQUENCE [LARGE SCALE GENOMIC DNA]</scope>
    <source>
        <strain evidence="21">ATCC 38327</strain>
    </source>
</reference>
<gene>
    <name evidence="20" type="ORF">AMAG_04129</name>
</gene>
<feature type="transmembrane region" description="Helical" evidence="19">
    <location>
        <begin position="458"/>
        <end position="476"/>
    </location>
</feature>
<dbReference type="GO" id="GO:0030258">
    <property type="term" value="P:lipid modification"/>
    <property type="evidence" value="ECO:0007669"/>
    <property type="project" value="TreeGrafter"/>
</dbReference>
<evidence type="ECO:0000256" key="17">
    <source>
        <dbReference type="ARBA" id="ARBA00039721"/>
    </source>
</evidence>
<keyword evidence="8 19" id="KW-1133">Transmembrane helix</keyword>
<evidence type="ECO:0000256" key="5">
    <source>
        <dbReference type="ARBA" id="ARBA00022679"/>
    </source>
</evidence>
<evidence type="ECO:0000313" key="21">
    <source>
        <dbReference type="Proteomes" id="UP000054350"/>
    </source>
</evidence>
<keyword evidence="4" id="KW-0444">Lipid biosynthesis</keyword>
<keyword evidence="21" id="KW-1185">Reference proteome</keyword>
<evidence type="ECO:0000256" key="18">
    <source>
        <dbReference type="SAM" id="MobiDB-lite"/>
    </source>
</evidence>
<feature type="compositionally biased region" description="Low complexity" evidence="18">
    <location>
        <begin position="175"/>
        <end position="184"/>
    </location>
</feature>
<comment type="subcellular location">
    <subcellularLocation>
        <location evidence="2">Endoplasmic reticulum</location>
    </subcellularLocation>
    <subcellularLocation>
        <location evidence="1">Membrane</location>
        <topology evidence="1">Multi-pass membrane protein</topology>
    </subcellularLocation>
</comment>
<evidence type="ECO:0000256" key="12">
    <source>
        <dbReference type="ARBA" id="ARBA00023264"/>
    </source>
</evidence>
<feature type="transmembrane region" description="Helical" evidence="19">
    <location>
        <begin position="496"/>
        <end position="515"/>
    </location>
</feature>
<dbReference type="VEuPathDB" id="FungiDB:AMAG_04129"/>
<evidence type="ECO:0000256" key="19">
    <source>
        <dbReference type="SAM" id="Phobius"/>
    </source>
</evidence>
<evidence type="ECO:0000256" key="3">
    <source>
        <dbReference type="ARBA" id="ARBA00005189"/>
    </source>
</evidence>
<keyword evidence="11" id="KW-0594">Phospholipid biosynthesis</keyword>
<dbReference type="OrthoDB" id="286734at2759"/>
<dbReference type="InterPro" id="IPR004299">
    <property type="entry name" value="MBOAT_fam"/>
</dbReference>
<reference evidence="20 21" key="1">
    <citation type="submission" date="2009-11" db="EMBL/GenBank/DDBJ databases">
        <title>Annotation of Allomyces macrogynus ATCC 38327.</title>
        <authorList>
            <consortium name="The Broad Institute Genome Sequencing Platform"/>
            <person name="Russ C."/>
            <person name="Cuomo C."/>
            <person name="Burger G."/>
            <person name="Gray M.W."/>
            <person name="Holland P.W.H."/>
            <person name="King N."/>
            <person name="Lang F.B.F."/>
            <person name="Roger A.J."/>
            <person name="Ruiz-Trillo I."/>
            <person name="Young S.K."/>
            <person name="Zeng Q."/>
            <person name="Gargeya S."/>
            <person name="Fitzgerald M."/>
            <person name="Haas B."/>
            <person name="Abouelleil A."/>
            <person name="Alvarado L."/>
            <person name="Arachchi H.M."/>
            <person name="Berlin A."/>
            <person name="Chapman S.B."/>
            <person name="Gearin G."/>
            <person name="Goldberg J."/>
            <person name="Griggs A."/>
            <person name="Gujja S."/>
            <person name="Hansen M."/>
            <person name="Heiman D."/>
            <person name="Howarth C."/>
            <person name="Larimer J."/>
            <person name="Lui A."/>
            <person name="MacDonald P.J.P."/>
            <person name="McCowen C."/>
            <person name="Montmayeur A."/>
            <person name="Murphy C."/>
            <person name="Neiman D."/>
            <person name="Pearson M."/>
            <person name="Priest M."/>
            <person name="Roberts A."/>
            <person name="Saif S."/>
            <person name="Shea T."/>
            <person name="Sisk P."/>
            <person name="Stolte C."/>
            <person name="Sykes S."/>
            <person name="Wortman J."/>
            <person name="Nusbaum C."/>
            <person name="Birren B."/>
        </authorList>
    </citation>
    <scope>NUCLEOTIDE SEQUENCE [LARGE SCALE GENOMIC DNA]</scope>
    <source>
        <strain evidence="20 21">ATCC 38327</strain>
    </source>
</reference>
<evidence type="ECO:0000256" key="16">
    <source>
        <dbReference type="ARBA" id="ARBA00038923"/>
    </source>
</evidence>
<dbReference type="GO" id="GO:0005783">
    <property type="term" value="C:endoplasmic reticulum"/>
    <property type="evidence" value="ECO:0007669"/>
    <property type="project" value="UniProtKB-SubCell"/>
</dbReference>
<sequence>MVVHALADASGIPEPTLRLLLAVLAAYPAALMQRVLLTPSVGASTRNAVNVVLGLAIAYFFCGTDLVHSFATISTTWALCKLGEVLRVPPKSRWLVAAASFIFNFAYLLIAYYFHASESYDINWTTPQSVLTLRMIGFAFDWADGSKHLATKPPAASRTTSDSGTDVKGAKSADAKPTAATPPARVVTEDTRVPTAWAGDLSLVHVPSYLETLGFAYFTGSFLVGPQFSFALYRKYLSLDLFATYVPMGAKEAVPVNVPVKMLLKSSAGYAAKTFAKALLYLGVTQVLQMYFTSSVVLAPEFATAPYYERLYLAWWCGKTALAKYVGIWLLTDGSCALSGLSFDGLYPDGQTARWTGLSNIRAWAFESATSLGQIIAHFNINTNHWAKLYLFKRLKFLGNKQLSALGTLSFLAIWHGFHPGYAFAFALEFVDMEAERRLTRTVAPLVKALSASAAGRVLVNVTCWLLTTSALYYAALGFDLLTFQAIWQAFNALYWVGHIAVVVVLLITFIVPGPKRGGVSAAKKTQ</sequence>
<evidence type="ECO:0000256" key="13">
    <source>
        <dbReference type="ARBA" id="ARBA00023315"/>
    </source>
</evidence>
<evidence type="ECO:0000256" key="2">
    <source>
        <dbReference type="ARBA" id="ARBA00004240"/>
    </source>
</evidence>
<dbReference type="eggNOG" id="KOG2705">
    <property type="taxonomic scope" value="Eukaryota"/>
</dbReference>
<keyword evidence="7" id="KW-0256">Endoplasmic reticulum</keyword>
<evidence type="ECO:0000256" key="9">
    <source>
        <dbReference type="ARBA" id="ARBA00023098"/>
    </source>
</evidence>
<dbReference type="OMA" id="NAWVSRY"/>
<evidence type="ECO:0000256" key="6">
    <source>
        <dbReference type="ARBA" id="ARBA00022692"/>
    </source>
</evidence>
<evidence type="ECO:0000256" key="1">
    <source>
        <dbReference type="ARBA" id="ARBA00004141"/>
    </source>
</evidence>
<protein>
    <recommendedName>
        <fullName evidence="17">Lysophospholipid acyltransferase 5</fullName>
        <ecNumber evidence="15">2.3.1.23</ecNumber>
        <ecNumber evidence="16">2.3.1.n6</ecNumber>
    </recommendedName>
</protein>
<dbReference type="PANTHER" id="PTHR13906">
    <property type="entry name" value="PORCUPINE"/>
    <property type="match status" value="1"/>
</dbReference>
<comment type="pathway">
    <text evidence="14">Phospholipid metabolism.</text>
</comment>
<dbReference type="PANTHER" id="PTHR13906:SF14">
    <property type="entry name" value="LYSOPHOSPHOLIPID ACYLTRANSFERASE 5"/>
    <property type="match status" value="1"/>
</dbReference>
<keyword evidence="13" id="KW-0012">Acyltransferase</keyword>
<evidence type="ECO:0000256" key="7">
    <source>
        <dbReference type="ARBA" id="ARBA00022824"/>
    </source>
</evidence>
<keyword evidence="5" id="KW-0808">Transferase</keyword>
<dbReference type="Pfam" id="PF03062">
    <property type="entry name" value="MBOAT"/>
    <property type="match status" value="1"/>
</dbReference>
<dbReference type="EMBL" id="GG745333">
    <property type="protein sequence ID" value="KNE58565.1"/>
    <property type="molecule type" value="Genomic_DNA"/>
</dbReference>
<dbReference type="Proteomes" id="UP000054350">
    <property type="component" value="Unassembled WGS sequence"/>
</dbReference>